<dbReference type="RefSeq" id="XP_016623165.1">
    <property type="nucleotide sequence ID" value="XM_016761315.1"/>
</dbReference>
<dbReference type="InterPro" id="IPR036188">
    <property type="entry name" value="FAD/NAD-bd_sf"/>
</dbReference>
<evidence type="ECO:0000256" key="4">
    <source>
        <dbReference type="ARBA" id="ARBA00023002"/>
    </source>
</evidence>
<evidence type="ECO:0000256" key="2">
    <source>
        <dbReference type="ARBA" id="ARBA00022630"/>
    </source>
</evidence>
<evidence type="ECO:0000256" key="5">
    <source>
        <dbReference type="ARBA" id="ARBA00023033"/>
    </source>
</evidence>
<sequence length="90" mass="9843">MQFAPFPWDNTDGRVTLAGDAAHAMLPHRGQGLNNALKDASEIVDALSLKDAIDAYEAEMIPRGAAEVGLTRQQADKRIDAQYEDDSVRM</sequence>
<accession>A0A0D2F2T9</accession>
<dbReference type="PANTHER" id="PTHR47178">
    <property type="entry name" value="MONOOXYGENASE, FAD-BINDING"/>
    <property type="match status" value="1"/>
</dbReference>
<evidence type="ECO:0000256" key="3">
    <source>
        <dbReference type="ARBA" id="ARBA00022827"/>
    </source>
</evidence>
<dbReference type="AlphaFoldDB" id="A0A0D2F2T9"/>
<protein>
    <recommendedName>
        <fullName evidence="6">FAD-binding domain-containing protein</fullName>
    </recommendedName>
</protein>
<comment type="cofactor">
    <cofactor evidence="1">
        <name>FAD</name>
        <dbReference type="ChEBI" id="CHEBI:57692"/>
    </cofactor>
</comment>
<dbReference type="GO" id="GO:0004497">
    <property type="term" value="F:monooxygenase activity"/>
    <property type="evidence" value="ECO:0007669"/>
    <property type="project" value="UniProtKB-KW"/>
</dbReference>
<evidence type="ECO:0000313" key="8">
    <source>
        <dbReference type="Proteomes" id="UP000053789"/>
    </source>
</evidence>
<dbReference type="EMBL" id="KN846983">
    <property type="protein sequence ID" value="KIW96496.1"/>
    <property type="molecule type" value="Genomic_DNA"/>
</dbReference>
<name>A0A0D2F2T9_CLAB1</name>
<dbReference type="HOGENOM" id="CLU_2440658_0_0_1"/>
<dbReference type="GeneID" id="27696493"/>
<reference evidence="7" key="1">
    <citation type="submission" date="2015-01" db="EMBL/GenBank/DDBJ databases">
        <title>The Genome Sequence of Cladophialophora bantiana CBS 173.52.</title>
        <authorList>
            <consortium name="The Broad Institute Genomics Platform"/>
            <person name="Cuomo C."/>
            <person name="de Hoog S."/>
            <person name="Gorbushina A."/>
            <person name="Stielow B."/>
            <person name="Teixiera M."/>
            <person name="Abouelleil A."/>
            <person name="Chapman S.B."/>
            <person name="Priest M."/>
            <person name="Young S.K."/>
            <person name="Wortman J."/>
            <person name="Nusbaum C."/>
            <person name="Birren B."/>
        </authorList>
    </citation>
    <scope>NUCLEOTIDE SEQUENCE [LARGE SCALE GENOMIC DNA]</scope>
    <source>
        <strain evidence="7">CBS 173.52</strain>
    </source>
</reference>
<dbReference type="InterPro" id="IPR002938">
    <property type="entry name" value="FAD-bd"/>
</dbReference>
<feature type="domain" description="FAD-binding" evidence="6">
    <location>
        <begin position="11"/>
        <end position="59"/>
    </location>
</feature>
<evidence type="ECO:0000313" key="7">
    <source>
        <dbReference type="EMBL" id="KIW96496.1"/>
    </source>
</evidence>
<dbReference type="SUPFAM" id="SSF51905">
    <property type="entry name" value="FAD/NAD(P)-binding domain"/>
    <property type="match status" value="1"/>
</dbReference>
<dbReference type="Proteomes" id="UP000053789">
    <property type="component" value="Unassembled WGS sequence"/>
</dbReference>
<evidence type="ECO:0000256" key="1">
    <source>
        <dbReference type="ARBA" id="ARBA00001974"/>
    </source>
</evidence>
<keyword evidence="8" id="KW-1185">Reference proteome</keyword>
<gene>
    <name evidence="7" type="ORF">Z519_03565</name>
</gene>
<dbReference type="GO" id="GO:0071949">
    <property type="term" value="F:FAD binding"/>
    <property type="evidence" value="ECO:0007669"/>
    <property type="project" value="InterPro"/>
</dbReference>
<dbReference type="Gene3D" id="3.50.50.60">
    <property type="entry name" value="FAD/NAD(P)-binding domain"/>
    <property type="match status" value="1"/>
</dbReference>
<dbReference type="OrthoDB" id="47494at2759"/>
<organism evidence="7 8">
    <name type="scientific">Cladophialophora bantiana (strain ATCC 10958 / CBS 173.52 / CDC B-1940 / NIH 8579)</name>
    <name type="common">Xylohypha bantiana</name>
    <dbReference type="NCBI Taxonomy" id="1442370"/>
    <lineage>
        <taxon>Eukaryota</taxon>
        <taxon>Fungi</taxon>
        <taxon>Dikarya</taxon>
        <taxon>Ascomycota</taxon>
        <taxon>Pezizomycotina</taxon>
        <taxon>Eurotiomycetes</taxon>
        <taxon>Chaetothyriomycetidae</taxon>
        <taxon>Chaetothyriales</taxon>
        <taxon>Herpotrichiellaceae</taxon>
        <taxon>Cladophialophora</taxon>
    </lineage>
</organism>
<evidence type="ECO:0000259" key="6">
    <source>
        <dbReference type="Pfam" id="PF01494"/>
    </source>
</evidence>
<dbReference type="PRINTS" id="PR00420">
    <property type="entry name" value="RNGMNOXGNASE"/>
</dbReference>
<proteinExistence type="predicted"/>
<keyword evidence="3" id="KW-0274">FAD</keyword>
<keyword evidence="4" id="KW-0560">Oxidoreductase</keyword>
<dbReference type="Pfam" id="PF01494">
    <property type="entry name" value="FAD_binding_3"/>
    <property type="match status" value="1"/>
</dbReference>
<keyword evidence="2" id="KW-0285">Flavoprotein</keyword>
<keyword evidence="5" id="KW-0503">Monooxygenase</keyword>
<dbReference type="PANTHER" id="PTHR47178:SF3">
    <property type="entry name" value="FAD-BINDING DOMAIN-CONTAINING PROTEIN"/>
    <property type="match status" value="1"/>
</dbReference>
<dbReference type="VEuPathDB" id="FungiDB:Z519_03565"/>